<dbReference type="Gene3D" id="2.20.28.20">
    <property type="entry name" value="Methionyl-tRNA synthetase, Zn-domain"/>
    <property type="match status" value="1"/>
</dbReference>
<feature type="binding site" evidence="14">
    <location>
        <position position="334"/>
    </location>
    <ligand>
        <name>ATP</name>
        <dbReference type="ChEBI" id="CHEBI:30616"/>
    </ligand>
</feature>
<comment type="function">
    <text evidence="14">Is required not only for elongation of protein synthesis but also for the initiation of all mRNA translation through initiator tRNA(fMet) aminoacylation.</text>
</comment>
<evidence type="ECO:0000256" key="12">
    <source>
        <dbReference type="ARBA" id="ARBA00023146"/>
    </source>
</evidence>
<dbReference type="CDD" id="cd02800">
    <property type="entry name" value="tRNA_bind_EcMetRS_like"/>
    <property type="match status" value="1"/>
</dbReference>
<proteinExistence type="inferred from homology"/>
<evidence type="ECO:0000256" key="11">
    <source>
        <dbReference type="ARBA" id="ARBA00022917"/>
    </source>
</evidence>
<evidence type="ECO:0000256" key="3">
    <source>
        <dbReference type="ARBA" id="ARBA00022490"/>
    </source>
</evidence>
<name>A0A7C3J4Y3_9CREN</name>
<comment type="catalytic activity">
    <reaction evidence="13 14">
        <text>tRNA(Met) + L-methionine + ATP = L-methionyl-tRNA(Met) + AMP + diphosphate</text>
        <dbReference type="Rhea" id="RHEA:13481"/>
        <dbReference type="Rhea" id="RHEA-COMP:9667"/>
        <dbReference type="Rhea" id="RHEA-COMP:9698"/>
        <dbReference type="ChEBI" id="CHEBI:30616"/>
        <dbReference type="ChEBI" id="CHEBI:33019"/>
        <dbReference type="ChEBI" id="CHEBI:57844"/>
        <dbReference type="ChEBI" id="CHEBI:78442"/>
        <dbReference type="ChEBI" id="CHEBI:78530"/>
        <dbReference type="ChEBI" id="CHEBI:456215"/>
        <dbReference type="EC" id="6.1.1.10"/>
    </reaction>
</comment>
<evidence type="ECO:0000259" key="15">
    <source>
        <dbReference type="PROSITE" id="PS50886"/>
    </source>
</evidence>
<keyword evidence="4 14" id="KW-0820">tRNA-binding</keyword>
<evidence type="ECO:0000256" key="8">
    <source>
        <dbReference type="ARBA" id="ARBA00022833"/>
    </source>
</evidence>
<sequence length="666" mass="75428">MDPIVVTSALPYSNDRLHLGHLRSTYLPPDVFVRYLRRKGKDVIFICATDEHGTPIALRAEKEHVNPKEITDRYHPLIKEELTRMGCSFDHFSRTTEEIHYQTTQQIFRELFDKKYIYEQELDLLKCPKCDKFLPDRYVEGRCPFCGYEGARGDSCDGCGRYLRGTELKDPKCAICGTKPALSSTKHWFFKLTAFQERLRSWLTKNEKIPDNVKNYALGWINEGLKDWDITRNMSWGVPIPLKGAEGKVVYVWFDAPIGYISSTKALFKMRGDPEGWRKYWQGKGRIYHFIGKDIIYHHAIFWPAILMGTEEFALPESIVAGEYLTLEGKKMSKSRGWYISIDGYLKNFEPDPMRYYLISTAPLDRDADFSVDDFIKRYNDELADVLGNFIHRTLTFIEKFFDSKVPKAQLGDGDREILAKISKAQLEVASSIEALDFRGALMAVMALARDGNKYLNDSAPWASIKADPGKAAASLFTSSQVVKAIASLISPFMPFTAEKILQMLNVSVNIHSEKWEAASSPLPEGHAIGKPFPLFKKIQPADVQGIKEKLLPFKDVGPRVKFDDFKKLKVAIGEVVKAERVKGSKDLLHLHVDIGEYGTRSCVAGIAKYYSPEELLRKRIAVLINLEPATIFGIKSEVMILAAEGEEKVSVLVPDRQVPPGSGVR</sequence>
<keyword evidence="7 14" id="KW-0547">Nucleotide-binding</keyword>
<dbReference type="GO" id="GO:0005829">
    <property type="term" value="C:cytosol"/>
    <property type="evidence" value="ECO:0007669"/>
    <property type="project" value="TreeGrafter"/>
</dbReference>
<comment type="subunit">
    <text evidence="2 14">Homodimer.</text>
</comment>
<keyword evidence="12 14" id="KW-0030">Aminoacyl-tRNA synthetase</keyword>
<dbReference type="CDD" id="cd00814">
    <property type="entry name" value="MetRS_core"/>
    <property type="match status" value="1"/>
</dbReference>
<keyword evidence="3 14" id="KW-0963">Cytoplasm</keyword>
<comment type="caution">
    <text evidence="16">The sequence shown here is derived from an EMBL/GenBank/DDBJ whole genome shotgun (WGS) entry which is preliminary data.</text>
</comment>
<feature type="binding site" evidence="14">
    <location>
        <position position="146"/>
    </location>
    <ligand>
        <name>Zn(2+)</name>
        <dbReference type="ChEBI" id="CHEBI:29105"/>
    </ligand>
</feature>
<dbReference type="PRINTS" id="PR01041">
    <property type="entry name" value="TRNASYNTHMET"/>
</dbReference>
<reference evidence="16" key="1">
    <citation type="journal article" date="2020" name="mSystems">
        <title>Genome- and Community-Level Interaction Insights into Carbon Utilization and Element Cycling Functions of Hydrothermarchaeota in Hydrothermal Sediment.</title>
        <authorList>
            <person name="Zhou Z."/>
            <person name="Liu Y."/>
            <person name="Xu W."/>
            <person name="Pan J."/>
            <person name="Luo Z.H."/>
            <person name="Li M."/>
        </authorList>
    </citation>
    <scope>NUCLEOTIDE SEQUENCE [LARGE SCALE GENOMIC DNA]</scope>
    <source>
        <strain evidence="16">SpSt-468</strain>
    </source>
</reference>
<evidence type="ECO:0000256" key="13">
    <source>
        <dbReference type="ARBA" id="ARBA00047364"/>
    </source>
</evidence>
<evidence type="ECO:0000256" key="4">
    <source>
        <dbReference type="ARBA" id="ARBA00022555"/>
    </source>
</evidence>
<dbReference type="NCBIfam" id="TIGR00398">
    <property type="entry name" value="metG"/>
    <property type="match status" value="1"/>
</dbReference>
<feature type="short sequence motif" description="'HIGH' region" evidence="14">
    <location>
        <begin position="11"/>
        <end position="21"/>
    </location>
</feature>
<dbReference type="HAMAP" id="MF_00098">
    <property type="entry name" value="Met_tRNA_synth_type1"/>
    <property type="match status" value="1"/>
</dbReference>
<comment type="cofactor">
    <cofactor evidence="14">
        <name>Zn(2+)</name>
        <dbReference type="ChEBI" id="CHEBI:29105"/>
    </cofactor>
    <text evidence="14">Binds 1 zinc ion per subunit.</text>
</comment>
<keyword evidence="11 14" id="KW-0648">Protein biosynthesis</keyword>
<dbReference type="PANTHER" id="PTHR45765">
    <property type="entry name" value="METHIONINE--TRNA LIGASE"/>
    <property type="match status" value="1"/>
</dbReference>
<protein>
    <recommendedName>
        <fullName evidence="14">Methionine--tRNA ligase</fullName>
        <ecNumber evidence="14">6.1.1.10</ecNumber>
    </recommendedName>
    <alternativeName>
        <fullName evidence="14">Methionyl-tRNA synthetase</fullName>
        <shortName evidence="14">MetRS</shortName>
    </alternativeName>
</protein>
<comment type="similarity">
    <text evidence="14">Belongs to the class-I aminoacyl-tRNA synthetase family. MetG type 1 subfamily.</text>
</comment>
<dbReference type="InterPro" id="IPR033911">
    <property type="entry name" value="MetRS_core"/>
</dbReference>
<feature type="binding site" evidence="14">
    <location>
        <position position="159"/>
    </location>
    <ligand>
        <name>Zn(2+)</name>
        <dbReference type="ChEBI" id="CHEBI:29105"/>
    </ligand>
</feature>
<dbReference type="CDD" id="cd07957">
    <property type="entry name" value="Anticodon_Ia_Met"/>
    <property type="match status" value="1"/>
</dbReference>
<dbReference type="FunFam" id="2.20.28.20:FF:000001">
    <property type="entry name" value="Methionine--tRNA ligase"/>
    <property type="match status" value="1"/>
</dbReference>
<dbReference type="InterPro" id="IPR023458">
    <property type="entry name" value="Met-tRNA_ligase_1"/>
</dbReference>
<dbReference type="Pfam" id="PF19303">
    <property type="entry name" value="Anticodon_3"/>
    <property type="match status" value="1"/>
</dbReference>
<evidence type="ECO:0000256" key="7">
    <source>
        <dbReference type="ARBA" id="ARBA00022741"/>
    </source>
</evidence>
<evidence type="ECO:0000313" key="16">
    <source>
        <dbReference type="EMBL" id="HFK21018.1"/>
    </source>
</evidence>
<dbReference type="Pfam" id="PF09334">
    <property type="entry name" value="tRNA-synt_1g"/>
    <property type="match status" value="1"/>
</dbReference>
<dbReference type="InterPro" id="IPR009080">
    <property type="entry name" value="tRNAsynth_Ia_anticodon-bd"/>
</dbReference>
<dbReference type="SUPFAM" id="SSF52374">
    <property type="entry name" value="Nucleotidylyl transferase"/>
    <property type="match status" value="1"/>
</dbReference>
<evidence type="ECO:0000256" key="6">
    <source>
        <dbReference type="ARBA" id="ARBA00022723"/>
    </source>
</evidence>
<dbReference type="SUPFAM" id="SSF47323">
    <property type="entry name" value="Anticodon-binding domain of a subclass of class I aminoacyl-tRNA synthetases"/>
    <property type="match status" value="1"/>
</dbReference>
<accession>A0A7C3J4Y3</accession>
<keyword evidence="9 14" id="KW-0067">ATP-binding</keyword>
<gene>
    <name evidence="14" type="primary">metG</name>
    <name evidence="16" type="ORF">ENS19_07085</name>
</gene>
<dbReference type="InterPro" id="IPR004495">
    <property type="entry name" value="Met-tRNA-synth_bsu_C"/>
</dbReference>
<feature type="domain" description="TRNA-binding" evidence="15">
    <location>
        <begin position="565"/>
        <end position="666"/>
    </location>
</feature>
<keyword evidence="6 14" id="KW-0479">Metal-binding</keyword>
<dbReference type="Gene3D" id="3.40.50.620">
    <property type="entry name" value="HUPs"/>
    <property type="match status" value="1"/>
</dbReference>
<feature type="short sequence motif" description="'KMSKS' region" evidence="14">
    <location>
        <begin position="331"/>
        <end position="335"/>
    </location>
</feature>
<dbReference type="PANTHER" id="PTHR45765:SF1">
    <property type="entry name" value="METHIONINE--TRNA LIGASE, CYTOPLASMIC"/>
    <property type="match status" value="1"/>
</dbReference>
<dbReference type="InterPro" id="IPR029038">
    <property type="entry name" value="MetRS_Zn"/>
</dbReference>
<evidence type="ECO:0000256" key="1">
    <source>
        <dbReference type="ARBA" id="ARBA00004496"/>
    </source>
</evidence>
<dbReference type="InterPro" id="IPR012340">
    <property type="entry name" value="NA-bd_OB-fold"/>
</dbReference>
<dbReference type="GO" id="GO:0004825">
    <property type="term" value="F:methionine-tRNA ligase activity"/>
    <property type="evidence" value="ECO:0007669"/>
    <property type="project" value="UniProtKB-UniRule"/>
</dbReference>
<comment type="subcellular location">
    <subcellularLocation>
        <location evidence="1 14">Cytoplasm</location>
    </subcellularLocation>
</comment>
<feature type="binding site" evidence="14">
    <location>
        <position position="143"/>
    </location>
    <ligand>
        <name>Zn(2+)</name>
        <dbReference type="ChEBI" id="CHEBI:29105"/>
    </ligand>
</feature>
<evidence type="ECO:0000256" key="5">
    <source>
        <dbReference type="ARBA" id="ARBA00022598"/>
    </source>
</evidence>
<dbReference type="AlphaFoldDB" id="A0A7C3J4Y3"/>
<dbReference type="Gene3D" id="1.10.730.10">
    <property type="entry name" value="Isoleucyl-tRNA Synthetase, Domain 1"/>
    <property type="match status" value="1"/>
</dbReference>
<evidence type="ECO:0000256" key="14">
    <source>
        <dbReference type="HAMAP-Rule" id="MF_00098"/>
    </source>
</evidence>
<dbReference type="InterPro" id="IPR002547">
    <property type="entry name" value="tRNA-bd_dom"/>
</dbReference>
<dbReference type="Pfam" id="PF01588">
    <property type="entry name" value="tRNA_bind"/>
    <property type="match status" value="1"/>
</dbReference>
<evidence type="ECO:0000256" key="10">
    <source>
        <dbReference type="ARBA" id="ARBA00022884"/>
    </source>
</evidence>
<dbReference type="InterPro" id="IPR014758">
    <property type="entry name" value="Met-tRNA_synth"/>
</dbReference>
<dbReference type="Gene3D" id="2.40.50.140">
    <property type="entry name" value="Nucleic acid-binding proteins"/>
    <property type="match status" value="1"/>
</dbReference>
<feature type="binding site" evidence="14">
    <location>
        <position position="156"/>
    </location>
    <ligand>
        <name>Zn(2+)</name>
        <dbReference type="ChEBI" id="CHEBI:29105"/>
    </ligand>
</feature>
<dbReference type="NCBIfam" id="NF001100">
    <property type="entry name" value="PRK00133.1"/>
    <property type="match status" value="1"/>
</dbReference>
<dbReference type="EMBL" id="DSTX01000011">
    <property type="protein sequence ID" value="HFK21018.1"/>
    <property type="molecule type" value="Genomic_DNA"/>
</dbReference>
<dbReference type="SUPFAM" id="SSF50249">
    <property type="entry name" value="Nucleic acid-binding proteins"/>
    <property type="match status" value="1"/>
</dbReference>
<organism evidence="16">
    <name type="scientific">Candidatus Methanomethylicus mesodigestus</name>
    <dbReference type="NCBI Taxonomy" id="1867258"/>
    <lineage>
        <taxon>Archaea</taxon>
        <taxon>Thermoproteota</taxon>
        <taxon>Methanosuratincolia</taxon>
        <taxon>Candidatus Methanomethylicales</taxon>
        <taxon>Candidatus Methanomethylicaceae</taxon>
        <taxon>Candidatus Methanomethylicus</taxon>
    </lineage>
</organism>
<dbReference type="SUPFAM" id="SSF57770">
    <property type="entry name" value="Methionyl-tRNA synthetase (MetRS), Zn-domain"/>
    <property type="match status" value="1"/>
</dbReference>
<dbReference type="PROSITE" id="PS50886">
    <property type="entry name" value="TRBD"/>
    <property type="match status" value="1"/>
</dbReference>
<dbReference type="InterPro" id="IPR015413">
    <property type="entry name" value="Methionyl/Leucyl_tRNA_Synth"/>
</dbReference>
<dbReference type="GO" id="GO:0005524">
    <property type="term" value="F:ATP binding"/>
    <property type="evidence" value="ECO:0007669"/>
    <property type="project" value="UniProtKB-UniRule"/>
</dbReference>
<dbReference type="EC" id="6.1.1.10" evidence="14"/>
<dbReference type="GO" id="GO:0046872">
    <property type="term" value="F:metal ion binding"/>
    <property type="evidence" value="ECO:0007669"/>
    <property type="project" value="UniProtKB-KW"/>
</dbReference>
<dbReference type="GO" id="GO:0017101">
    <property type="term" value="C:aminoacyl-tRNA synthetase multienzyme complex"/>
    <property type="evidence" value="ECO:0007669"/>
    <property type="project" value="TreeGrafter"/>
</dbReference>
<evidence type="ECO:0000256" key="2">
    <source>
        <dbReference type="ARBA" id="ARBA00011738"/>
    </source>
</evidence>
<dbReference type="GO" id="GO:0000049">
    <property type="term" value="F:tRNA binding"/>
    <property type="evidence" value="ECO:0007669"/>
    <property type="project" value="UniProtKB-KW"/>
</dbReference>
<keyword evidence="5 14" id="KW-0436">Ligase</keyword>
<keyword evidence="8 14" id="KW-0862">Zinc</keyword>
<dbReference type="GO" id="GO:0006431">
    <property type="term" value="P:methionyl-tRNA aminoacylation"/>
    <property type="evidence" value="ECO:0007669"/>
    <property type="project" value="UniProtKB-UniRule"/>
</dbReference>
<evidence type="ECO:0000256" key="9">
    <source>
        <dbReference type="ARBA" id="ARBA00022840"/>
    </source>
</evidence>
<dbReference type="InterPro" id="IPR014729">
    <property type="entry name" value="Rossmann-like_a/b/a_fold"/>
</dbReference>
<dbReference type="InterPro" id="IPR001412">
    <property type="entry name" value="aa-tRNA-synth_I_CS"/>
</dbReference>
<keyword evidence="10 14" id="KW-0694">RNA-binding</keyword>
<dbReference type="PROSITE" id="PS00178">
    <property type="entry name" value="AA_TRNA_LIGASE_I"/>
    <property type="match status" value="1"/>
</dbReference>
<dbReference type="InterPro" id="IPR041872">
    <property type="entry name" value="Anticodon_Met"/>
</dbReference>